<proteinExistence type="predicted"/>
<evidence type="ECO:0000313" key="2">
    <source>
        <dbReference type="Proteomes" id="UP001314170"/>
    </source>
</evidence>
<dbReference type="Proteomes" id="UP001314170">
    <property type="component" value="Unassembled WGS sequence"/>
</dbReference>
<organism evidence="1 2">
    <name type="scientific">Dovyalis caffra</name>
    <dbReference type="NCBI Taxonomy" id="77055"/>
    <lineage>
        <taxon>Eukaryota</taxon>
        <taxon>Viridiplantae</taxon>
        <taxon>Streptophyta</taxon>
        <taxon>Embryophyta</taxon>
        <taxon>Tracheophyta</taxon>
        <taxon>Spermatophyta</taxon>
        <taxon>Magnoliopsida</taxon>
        <taxon>eudicotyledons</taxon>
        <taxon>Gunneridae</taxon>
        <taxon>Pentapetalae</taxon>
        <taxon>rosids</taxon>
        <taxon>fabids</taxon>
        <taxon>Malpighiales</taxon>
        <taxon>Salicaceae</taxon>
        <taxon>Flacourtieae</taxon>
        <taxon>Dovyalis</taxon>
    </lineage>
</organism>
<feature type="non-terminal residue" evidence="1">
    <location>
        <position position="1"/>
    </location>
</feature>
<gene>
    <name evidence="1" type="ORF">DCAF_LOCUS10368</name>
</gene>
<comment type="caution">
    <text evidence="1">The sequence shown here is derived from an EMBL/GenBank/DDBJ whole genome shotgun (WGS) entry which is preliminary data.</text>
</comment>
<name>A0AAV1RHX4_9ROSI</name>
<accession>A0AAV1RHX4</accession>
<evidence type="ECO:0000313" key="1">
    <source>
        <dbReference type="EMBL" id="CAK7335376.1"/>
    </source>
</evidence>
<keyword evidence="2" id="KW-1185">Reference proteome</keyword>
<reference evidence="1 2" key="1">
    <citation type="submission" date="2024-01" db="EMBL/GenBank/DDBJ databases">
        <authorList>
            <person name="Waweru B."/>
        </authorList>
    </citation>
    <scope>NUCLEOTIDE SEQUENCE [LARGE SCALE GENOMIC DNA]</scope>
</reference>
<protein>
    <submittedName>
        <fullName evidence="1">Uncharacterized protein</fullName>
    </submittedName>
</protein>
<dbReference type="EMBL" id="CAWUPB010000994">
    <property type="protein sequence ID" value="CAK7335376.1"/>
    <property type="molecule type" value="Genomic_DNA"/>
</dbReference>
<dbReference type="AlphaFoldDB" id="A0AAV1RHX4"/>
<sequence>FNSITLVINREGHRFVEAIHRYVGPYNPQLMSANYGHESIHDIMLKSKIGKILRPIKLKRMDTSRWDGYTSNGYSSMRAMNKSNEWAIIDGHVYNIGTKRDESSNVYADQIGSRRIAKIDHAKVKGRNSWNNMSEAKIEGNVREWEDRDHIT</sequence>